<dbReference type="EMBL" id="KL198064">
    <property type="protein sequence ID" value="KDQ10804.1"/>
    <property type="molecule type" value="Genomic_DNA"/>
</dbReference>
<evidence type="ECO:0000313" key="3">
    <source>
        <dbReference type="Proteomes" id="UP000027195"/>
    </source>
</evidence>
<dbReference type="InParanoid" id="A0A067M5I0"/>
<keyword evidence="3" id="KW-1185">Reference proteome</keyword>
<dbReference type="Proteomes" id="UP000027195">
    <property type="component" value="Unassembled WGS sequence"/>
</dbReference>
<reference evidence="3" key="1">
    <citation type="journal article" date="2014" name="Proc. Natl. Acad. Sci. U.S.A.">
        <title>Extensive sampling of basidiomycete genomes demonstrates inadequacy of the white-rot/brown-rot paradigm for wood decay fungi.</title>
        <authorList>
            <person name="Riley R."/>
            <person name="Salamov A.A."/>
            <person name="Brown D.W."/>
            <person name="Nagy L.G."/>
            <person name="Floudas D."/>
            <person name="Held B.W."/>
            <person name="Levasseur A."/>
            <person name="Lombard V."/>
            <person name="Morin E."/>
            <person name="Otillar R."/>
            <person name="Lindquist E.A."/>
            <person name="Sun H."/>
            <person name="LaButti K.M."/>
            <person name="Schmutz J."/>
            <person name="Jabbour D."/>
            <person name="Luo H."/>
            <person name="Baker S.E."/>
            <person name="Pisabarro A.G."/>
            <person name="Walton J.D."/>
            <person name="Blanchette R.A."/>
            <person name="Henrissat B."/>
            <person name="Martin F."/>
            <person name="Cullen D."/>
            <person name="Hibbett D.S."/>
            <person name="Grigoriev I.V."/>
        </authorList>
    </citation>
    <scope>NUCLEOTIDE SEQUENCE [LARGE SCALE GENOMIC DNA]</scope>
    <source>
        <strain evidence="3">FD-172 SS1</strain>
    </source>
</reference>
<evidence type="ECO:0000313" key="2">
    <source>
        <dbReference type="EMBL" id="KDQ10804.1"/>
    </source>
</evidence>
<dbReference type="Gene3D" id="3.40.50.300">
    <property type="entry name" value="P-loop containing nucleotide triphosphate hydrolases"/>
    <property type="match status" value="1"/>
</dbReference>
<accession>A0A067M5I0</accession>
<feature type="region of interest" description="Disordered" evidence="1">
    <location>
        <begin position="69"/>
        <end position="98"/>
    </location>
</feature>
<sequence length="353" mass="38920">MPQDQPDRFRILIIGRANAGKTTILRAVCGADEEPSVYDREGHLIQAAQERLTSDDKPARKSIRSTIRSLRDRITHKAPKSSGPSTPPSPGALGSILSPSSYRGEHNIEYSLIFPSNDRFVFHDSRGFESGSTDELEAVRNFIRVHASKGSMEKQLHAIWYCFPADSNQIITTAEQEFFKKIDTGRVPVVAVFTKFDALDAAACGEICAQGISLGDAQNRAPQLAQAKFKEDVLPLINSQPHPPKAVVCLRNMHRISLGANAKATTELIEKTVTSLDEDALKLLLIQVQHSNVELCIKAAINSGIIGKTAQGMIRNHTTTVDSVQLDMVKRLFEWFPYIWGVSADAQIIMFPS</sequence>
<dbReference type="InterPro" id="IPR027417">
    <property type="entry name" value="P-loop_NTPase"/>
</dbReference>
<evidence type="ECO:0000256" key="1">
    <source>
        <dbReference type="SAM" id="MobiDB-lite"/>
    </source>
</evidence>
<dbReference type="STRING" id="930990.A0A067M5I0"/>
<dbReference type="OrthoDB" id="59699at2759"/>
<dbReference type="HOGENOM" id="CLU_023805_1_0_1"/>
<protein>
    <submittedName>
        <fullName evidence="2">Uncharacterized protein</fullName>
    </submittedName>
</protein>
<proteinExistence type="predicted"/>
<organism evidence="2 3">
    <name type="scientific">Botryobasidium botryosum (strain FD-172 SS1)</name>
    <dbReference type="NCBI Taxonomy" id="930990"/>
    <lineage>
        <taxon>Eukaryota</taxon>
        <taxon>Fungi</taxon>
        <taxon>Dikarya</taxon>
        <taxon>Basidiomycota</taxon>
        <taxon>Agaricomycotina</taxon>
        <taxon>Agaricomycetes</taxon>
        <taxon>Cantharellales</taxon>
        <taxon>Botryobasidiaceae</taxon>
        <taxon>Botryobasidium</taxon>
    </lineage>
</organism>
<gene>
    <name evidence="2" type="ORF">BOTBODRAFT_35917</name>
</gene>
<dbReference type="SUPFAM" id="SSF52540">
    <property type="entry name" value="P-loop containing nucleoside triphosphate hydrolases"/>
    <property type="match status" value="1"/>
</dbReference>
<dbReference type="AlphaFoldDB" id="A0A067M5I0"/>
<name>A0A067M5I0_BOTB1</name>